<feature type="transmembrane region" description="Helical" evidence="1">
    <location>
        <begin position="86"/>
        <end position="104"/>
    </location>
</feature>
<evidence type="ECO:0000313" key="3">
    <source>
        <dbReference type="Proteomes" id="UP000243459"/>
    </source>
</evidence>
<evidence type="ECO:0000256" key="1">
    <source>
        <dbReference type="SAM" id="Phobius"/>
    </source>
</evidence>
<dbReference type="AlphaFoldDB" id="A0A5P1E9N3"/>
<organism evidence="2 3">
    <name type="scientific">Asparagus officinalis</name>
    <name type="common">Garden asparagus</name>
    <dbReference type="NCBI Taxonomy" id="4686"/>
    <lineage>
        <taxon>Eukaryota</taxon>
        <taxon>Viridiplantae</taxon>
        <taxon>Streptophyta</taxon>
        <taxon>Embryophyta</taxon>
        <taxon>Tracheophyta</taxon>
        <taxon>Spermatophyta</taxon>
        <taxon>Magnoliopsida</taxon>
        <taxon>Liliopsida</taxon>
        <taxon>Asparagales</taxon>
        <taxon>Asparagaceae</taxon>
        <taxon>Asparagoideae</taxon>
        <taxon>Asparagus</taxon>
    </lineage>
</organism>
<feature type="transmembrane region" description="Helical" evidence="1">
    <location>
        <begin position="116"/>
        <end position="133"/>
    </location>
</feature>
<accession>A0A5P1E9N3</accession>
<sequence>MVAIFLGPMAAIAGSFSLLTHSASEKNHERISIHAFSLFFYLVLLFKLRKTKFSLMLVATTISFIGFSLSYLSYTCTDIVTKAAWRAWNIIISIGCLSLFSQVLLSRTSLLVRRNLILWLIISAFMLFFLYKLRREMLFRCMNCALEAAPILISILLFPCQALFQTFGDHKDPGVLGLYFSSTYFWGRKLIKLIVTTLLQRH</sequence>
<protein>
    <submittedName>
        <fullName evidence="2">Uncharacterized protein</fullName>
    </submittedName>
</protein>
<keyword evidence="1" id="KW-0812">Transmembrane</keyword>
<proteinExistence type="predicted"/>
<keyword evidence="1" id="KW-0472">Membrane</keyword>
<name>A0A5P1E9N3_ASPOF</name>
<dbReference type="EMBL" id="CM007387">
    <property type="protein sequence ID" value="ONK62562.1"/>
    <property type="molecule type" value="Genomic_DNA"/>
</dbReference>
<keyword evidence="1" id="KW-1133">Transmembrane helix</keyword>
<gene>
    <name evidence="2" type="ORF">A4U43_C07F5380</name>
</gene>
<dbReference type="Proteomes" id="UP000243459">
    <property type="component" value="Chromosome 7"/>
</dbReference>
<feature type="transmembrane region" description="Helical" evidence="1">
    <location>
        <begin position="55"/>
        <end position="74"/>
    </location>
</feature>
<feature type="transmembrane region" description="Helical" evidence="1">
    <location>
        <begin position="145"/>
        <end position="164"/>
    </location>
</feature>
<keyword evidence="3" id="KW-1185">Reference proteome</keyword>
<evidence type="ECO:0000313" key="2">
    <source>
        <dbReference type="EMBL" id="ONK62562.1"/>
    </source>
</evidence>
<dbReference type="Gramene" id="ONK62562">
    <property type="protein sequence ID" value="ONK62562"/>
    <property type="gene ID" value="A4U43_C07F5380"/>
</dbReference>
<reference evidence="3" key="1">
    <citation type="journal article" date="2017" name="Nat. Commun.">
        <title>The asparagus genome sheds light on the origin and evolution of a young Y chromosome.</title>
        <authorList>
            <person name="Harkess A."/>
            <person name="Zhou J."/>
            <person name="Xu C."/>
            <person name="Bowers J.E."/>
            <person name="Van der Hulst R."/>
            <person name="Ayyampalayam S."/>
            <person name="Mercati F."/>
            <person name="Riccardi P."/>
            <person name="McKain M.R."/>
            <person name="Kakrana A."/>
            <person name="Tang H."/>
            <person name="Ray J."/>
            <person name="Groenendijk J."/>
            <person name="Arikit S."/>
            <person name="Mathioni S.M."/>
            <person name="Nakano M."/>
            <person name="Shan H."/>
            <person name="Telgmann-Rauber A."/>
            <person name="Kanno A."/>
            <person name="Yue Z."/>
            <person name="Chen H."/>
            <person name="Li W."/>
            <person name="Chen Y."/>
            <person name="Xu X."/>
            <person name="Zhang Y."/>
            <person name="Luo S."/>
            <person name="Chen H."/>
            <person name="Gao J."/>
            <person name="Mao Z."/>
            <person name="Pires J.C."/>
            <person name="Luo M."/>
            <person name="Kudrna D."/>
            <person name="Wing R.A."/>
            <person name="Meyers B.C."/>
            <person name="Yi K."/>
            <person name="Kong H."/>
            <person name="Lavrijsen P."/>
            <person name="Sunseri F."/>
            <person name="Falavigna A."/>
            <person name="Ye Y."/>
            <person name="Leebens-Mack J.H."/>
            <person name="Chen G."/>
        </authorList>
    </citation>
    <scope>NUCLEOTIDE SEQUENCE [LARGE SCALE GENOMIC DNA]</scope>
    <source>
        <strain evidence="3">cv. DH0086</strain>
    </source>
</reference>